<dbReference type="GO" id="GO:0008253">
    <property type="term" value="F:5'-nucleotidase activity"/>
    <property type="evidence" value="ECO:0007669"/>
    <property type="project" value="UniProtKB-EC"/>
</dbReference>
<evidence type="ECO:0000259" key="5">
    <source>
        <dbReference type="Pfam" id="PF02872"/>
    </source>
</evidence>
<feature type="compositionally biased region" description="Polar residues" evidence="3">
    <location>
        <begin position="625"/>
        <end position="644"/>
    </location>
</feature>
<evidence type="ECO:0000256" key="3">
    <source>
        <dbReference type="SAM" id="MobiDB-lite"/>
    </source>
</evidence>
<name>A0A3G2S5T6_MALR7</name>
<dbReference type="PRINTS" id="PR01607">
    <property type="entry name" value="APYRASEFAMLY"/>
</dbReference>
<evidence type="ECO:0000313" key="6">
    <source>
        <dbReference type="EMBL" id="AYO42478.1"/>
    </source>
</evidence>
<dbReference type="EMBL" id="CP033150">
    <property type="protein sequence ID" value="AYO42478.1"/>
    <property type="molecule type" value="Genomic_DNA"/>
</dbReference>
<keyword evidence="6" id="KW-0378">Hydrolase</keyword>
<sequence>MSRITIPLLHFNDVYRVRQKSSNGGTLGADQFAALIHALRSRWGEQDQACQRPVPDKPFDWSKHAKRDRNGLVLFSGDLFNPSMESSITRGAHMVPVINAMQVDAAVLGNHDWDFGYPHLQRLLSKTNFPWLFSNVVDASWREANNDESHDDLDERDEQIETTLPYFVMDVKGVRIGCIGLVEKEWLDTVPGFPKEFEYRDMVQVAQNLSRELREGKEQCELILAITHCRLPNDVKIARALGAVSHTDPAQHGVDLILGGHDHVYYIGRGADTFSGDSFDQKIPGSEDDNNSFIIKSGTDFHDLSEVKLTLSEPHDNAVRRRTIERLDVHRHVTSPEHASLPELQKMLDQLMSRISKSTEQPVALTMNEWDLRSNKVRTDESGIGDLIADILLISMERELRSQSEKEMDATVSAGGRMADCCIICGGSLRSDSVFGPGVITLGNLIEIMPFEDAIVVKELRGQDIWDALENGFSTYPKQEGRFPQVAGMQVIWDSRRPPGKRVVSVHLLKQPFDGANECSTHLRTKIRNMYKYSKDQESVDDDIVMVHREQPQIKEPLDLNKTYKVVTRDYLSQGNDGYEALTRGRYIVDDELGQLMSSIVRKFLLGATYIWRWNQLRTRRESASETLPSSPDTSMDSTASPVRQSRRASLFEHLFDKNAHDRSHLSLKTDSAVQRAYNLRLQRSKSMMLHADHNSASPSPKRRRSMSPNMLSRLAHYPLVVDHTSTSIRDALFVATHEHHSHFDTASRIDTSVVLEPGCSQEDLAVVMALIDGRMKDLARCESQTSA</sequence>
<reference evidence="6 7" key="1">
    <citation type="submission" date="2018-10" db="EMBL/GenBank/DDBJ databases">
        <title>Complete genome sequence of Malassezia restricta CBS 7877.</title>
        <authorList>
            <person name="Morand S.C."/>
            <person name="Bertignac M."/>
            <person name="Iltis A."/>
            <person name="Kolder I."/>
            <person name="Pirovano W."/>
            <person name="Jourdain R."/>
            <person name="Clavaud C."/>
        </authorList>
    </citation>
    <scope>NUCLEOTIDE SEQUENCE [LARGE SCALE GENOMIC DNA]</scope>
    <source>
        <strain evidence="6 7">CBS 7877</strain>
    </source>
</reference>
<dbReference type="Pfam" id="PF02872">
    <property type="entry name" value="5_nucleotid_C"/>
    <property type="match status" value="1"/>
</dbReference>
<feature type="region of interest" description="Disordered" evidence="3">
    <location>
        <begin position="623"/>
        <end position="644"/>
    </location>
</feature>
<dbReference type="SUPFAM" id="SSF56300">
    <property type="entry name" value="Metallo-dependent phosphatases"/>
    <property type="match status" value="1"/>
</dbReference>
<dbReference type="SUPFAM" id="SSF55816">
    <property type="entry name" value="5'-nucleotidase (syn. UDP-sugar hydrolase), C-terminal domain"/>
    <property type="match status" value="1"/>
</dbReference>
<dbReference type="OrthoDB" id="10252235at2759"/>
<dbReference type="PANTHER" id="PTHR11575:SF48">
    <property type="entry name" value="5'-NUCLEOTIDASE"/>
    <property type="match status" value="1"/>
</dbReference>
<proteinExistence type="inferred from homology"/>
<dbReference type="Proteomes" id="UP000269793">
    <property type="component" value="Chromosome III"/>
</dbReference>
<dbReference type="STRING" id="425264.A0A3G2S5T6"/>
<keyword evidence="2" id="KW-0732">Signal</keyword>
<accession>A0A3G2S5T6</accession>
<evidence type="ECO:0000256" key="1">
    <source>
        <dbReference type="ARBA" id="ARBA00006654"/>
    </source>
</evidence>
<dbReference type="Gene3D" id="3.60.21.10">
    <property type="match status" value="1"/>
</dbReference>
<dbReference type="Pfam" id="PF00149">
    <property type="entry name" value="Metallophos"/>
    <property type="match status" value="1"/>
</dbReference>
<dbReference type="AlphaFoldDB" id="A0A3G2S5T6"/>
<protein>
    <submittedName>
        <fullName evidence="6">5'-nucleotidase</fullName>
        <ecNumber evidence="6">3.1.3.5</ecNumber>
    </submittedName>
</protein>
<feature type="domain" description="Calcineurin-like phosphoesterase" evidence="4">
    <location>
        <begin position="7"/>
        <end position="265"/>
    </location>
</feature>
<dbReference type="InterPro" id="IPR008334">
    <property type="entry name" value="5'-Nucleotdase_C"/>
</dbReference>
<feature type="domain" description="5'-Nucleotidase C-terminal" evidence="5">
    <location>
        <begin position="371"/>
        <end position="583"/>
    </location>
</feature>
<evidence type="ECO:0000259" key="4">
    <source>
        <dbReference type="Pfam" id="PF00149"/>
    </source>
</evidence>
<keyword evidence="7" id="KW-1185">Reference proteome</keyword>
<dbReference type="InterPro" id="IPR006179">
    <property type="entry name" value="5_nucleotidase/apyrase"/>
</dbReference>
<evidence type="ECO:0000313" key="7">
    <source>
        <dbReference type="Proteomes" id="UP000269793"/>
    </source>
</evidence>
<dbReference type="VEuPathDB" id="FungiDB:DNF11_1528"/>
<gene>
    <name evidence="6" type="primary">yfkN</name>
    <name evidence="6" type="ORF">DNF11_1528</name>
</gene>
<dbReference type="InterPro" id="IPR029052">
    <property type="entry name" value="Metallo-depent_PP-like"/>
</dbReference>
<evidence type="ECO:0000256" key="2">
    <source>
        <dbReference type="ARBA" id="ARBA00022729"/>
    </source>
</evidence>
<dbReference type="GO" id="GO:0009166">
    <property type="term" value="P:nucleotide catabolic process"/>
    <property type="evidence" value="ECO:0007669"/>
    <property type="project" value="InterPro"/>
</dbReference>
<organism evidence="6 7">
    <name type="scientific">Malassezia restricta (strain ATCC 96810 / NBRC 103918 / CBS 7877)</name>
    <name type="common">Seborrheic dermatitis infection agent</name>
    <dbReference type="NCBI Taxonomy" id="425264"/>
    <lineage>
        <taxon>Eukaryota</taxon>
        <taxon>Fungi</taxon>
        <taxon>Dikarya</taxon>
        <taxon>Basidiomycota</taxon>
        <taxon>Ustilaginomycotina</taxon>
        <taxon>Malasseziomycetes</taxon>
        <taxon>Malasseziales</taxon>
        <taxon>Malasseziaceae</taxon>
        <taxon>Malassezia</taxon>
    </lineage>
</organism>
<dbReference type="Gene3D" id="3.90.780.10">
    <property type="entry name" value="5'-Nucleotidase, C-terminal domain"/>
    <property type="match status" value="1"/>
</dbReference>
<comment type="similarity">
    <text evidence="1">Belongs to the 5'-nucleotidase family.</text>
</comment>
<dbReference type="InterPro" id="IPR004843">
    <property type="entry name" value="Calcineurin-like_PHP"/>
</dbReference>
<dbReference type="PANTHER" id="PTHR11575">
    <property type="entry name" value="5'-NUCLEOTIDASE-RELATED"/>
    <property type="match status" value="1"/>
</dbReference>
<dbReference type="EC" id="3.1.3.5" evidence="6"/>
<dbReference type="InterPro" id="IPR036907">
    <property type="entry name" value="5'-Nucleotdase_C_sf"/>
</dbReference>